<reference evidence="4 5" key="1">
    <citation type="submission" date="2010-12" db="EMBL/GenBank/DDBJ databases">
        <title>Whole genome sequence of Anaerolinea thermophila UNI-1.</title>
        <authorList>
            <person name="Narita-Yamada S."/>
            <person name="Kishi E."/>
            <person name="Watanabe Y."/>
            <person name="Takasaki K."/>
            <person name="Ankai A."/>
            <person name="Oguchi A."/>
            <person name="Fukui S."/>
            <person name="Takahashi M."/>
            <person name="Yashiro I."/>
            <person name="Hosoyama A."/>
            <person name="Sekiguchi Y."/>
            <person name="Hanada S."/>
            <person name="Fujita N."/>
        </authorList>
    </citation>
    <scope>NUCLEOTIDE SEQUENCE [LARGE SCALE GENOMIC DNA]</scope>
    <source>
        <strain evidence="5">DSM 14523 / JCM 11388 / NBRC 100420 / UNI-1</strain>
    </source>
</reference>
<keyword evidence="1 4" id="KW-0808">Transferase</keyword>
<name>E8N5X4_ANATU</name>
<dbReference type="InParanoid" id="E8N5X4"/>
<dbReference type="Pfam" id="PF00581">
    <property type="entry name" value="Rhodanese"/>
    <property type="match status" value="2"/>
</dbReference>
<dbReference type="OrthoDB" id="9770030at2"/>
<dbReference type="PANTHER" id="PTHR11364">
    <property type="entry name" value="THIOSULFATE SULFERTANSFERASE"/>
    <property type="match status" value="1"/>
</dbReference>
<dbReference type="Gene3D" id="3.40.250.10">
    <property type="entry name" value="Rhodanese-like domain"/>
    <property type="match status" value="2"/>
</dbReference>
<organism evidence="4 5">
    <name type="scientific">Anaerolinea thermophila (strain DSM 14523 / JCM 11388 / NBRC 100420 / UNI-1)</name>
    <dbReference type="NCBI Taxonomy" id="926569"/>
    <lineage>
        <taxon>Bacteria</taxon>
        <taxon>Bacillati</taxon>
        <taxon>Chloroflexota</taxon>
        <taxon>Anaerolineae</taxon>
        <taxon>Anaerolineales</taxon>
        <taxon>Anaerolineaceae</taxon>
        <taxon>Anaerolinea</taxon>
    </lineage>
</organism>
<dbReference type="CDD" id="cd01449">
    <property type="entry name" value="TST_Repeat_2"/>
    <property type="match status" value="1"/>
</dbReference>
<gene>
    <name evidence="4" type="ordered locus">ANT_18120</name>
</gene>
<sequence>MKSIRDLIQTEELDQILGNPEVVIVDCRFDLFQTEWGREQYRHSHIPGAYYAHLDEDLSGVRTPQTGRHPLPETEAFVRLLSAWGVTPNSLVVAYDQNGGAFAARLWWMLRYWGHERACVLDGGWEKWIRERRKTSTEIPAPSKGTPWLTPKNDWLISTEEMASILGNNQWKIIDARAPQRYSGEEEPIDPVAGHIPGALNRFHGFNLAPDSTFLPPDTLRQQFLELLGETSPDHTIVYCGSGVTSCHHLLAMSIAGLGMGKLYAGSWSEWIRDPNRPIRRGNQP</sequence>
<dbReference type="InterPro" id="IPR001763">
    <property type="entry name" value="Rhodanese-like_dom"/>
</dbReference>
<protein>
    <submittedName>
        <fullName evidence="4">Sulfurtransferase</fullName>
        <ecNumber evidence="4">2.8.1.-</ecNumber>
    </submittedName>
</protein>
<feature type="domain" description="Rhodanese" evidence="3">
    <location>
        <begin position="18"/>
        <end position="137"/>
    </location>
</feature>
<dbReference type="RefSeq" id="WP_013560216.1">
    <property type="nucleotide sequence ID" value="NC_014960.1"/>
</dbReference>
<evidence type="ECO:0000313" key="5">
    <source>
        <dbReference type="Proteomes" id="UP000008922"/>
    </source>
</evidence>
<dbReference type="EC" id="2.8.1.-" evidence="4"/>
<dbReference type="EMBL" id="AP012029">
    <property type="protein sequence ID" value="BAJ63838.1"/>
    <property type="molecule type" value="Genomic_DNA"/>
</dbReference>
<dbReference type="InterPro" id="IPR045078">
    <property type="entry name" value="TST/MPST-like"/>
</dbReference>
<dbReference type="InterPro" id="IPR036873">
    <property type="entry name" value="Rhodanese-like_dom_sf"/>
</dbReference>
<dbReference type="PANTHER" id="PTHR11364:SF27">
    <property type="entry name" value="SULFURTRANSFERASE"/>
    <property type="match status" value="1"/>
</dbReference>
<dbReference type="PROSITE" id="PS50206">
    <property type="entry name" value="RHODANESE_3"/>
    <property type="match status" value="2"/>
</dbReference>
<dbReference type="KEGG" id="atm:ANT_18120"/>
<dbReference type="SMART" id="SM00450">
    <property type="entry name" value="RHOD"/>
    <property type="match status" value="2"/>
</dbReference>
<dbReference type="eggNOG" id="COG2897">
    <property type="taxonomic scope" value="Bacteria"/>
</dbReference>
<evidence type="ECO:0000313" key="4">
    <source>
        <dbReference type="EMBL" id="BAJ63838.1"/>
    </source>
</evidence>
<keyword evidence="2" id="KW-0677">Repeat</keyword>
<feature type="domain" description="Rhodanese" evidence="3">
    <location>
        <begin position="167"/>
        <end position="280"/>
    </location>
</feature>
<dbReference type="SUPFAM" id="SSF52821">
    <property type="entry name" value="Rhodanese/Cell cycle control phosphatase"/>
    <property type="match status" value="2"/>
</dbReference>
<proteinExistence type="predicted"/>
<dbReference type="HOGENOM" id="CLU_031618_0_0_0"/>
<dbReference type="GO" id="GO:0004792">
    <property type="term" value="F:thiosulfate-cyanide sulfurtransferase activity"/>
    <property type="evidence" value="ECO:0007669"/>
    <property type="project" value="TreeGrafter"/>
</dbReference>
<evidence type="ECO:0000259" key="3">
    <source>
        <dbReference type="PROSITE" id="PS50206"/>
    </source>
</evidence>
<dbReference type="Proteomes" id="UP000008922">
    <property type="component" value="Chromosome"/>
</dbReference>
<keyword evidence="5" id="KW-1185">Reference proteome</keyword>
<dbReference type="STRING" id="926569.ANT_18120"/>
<evidence type="ECO:0000256" key="2">
    <source>
        <dbReference type="ARBA" id="ARBA00022737"/>
    </source>
</evidence>
<dbReference type="CDD" id="cd01448">
    <property type="entry name" value="TST_Repeat_1"/>
    <property type="match status" value="1"/>
</dbReference>
<dbReference type="AlphaFoldDB" id="E8N5X4"/>
<accession>E8N5X4</accession>
<evidence type="ECO:0000256" key="1">
    <source>
        <dbReference type="ARBA" id="ARBA00022679"/>
    </source>
</evidence>